<keyword evidence="1" id="KW-0812">Transmembrane</keyword>
<feature type="transmembrane region" description="Helical" evidence="1">
    <location>
        <begin position="114"/>
        <end position="136"/>
    </location>
</feature>
<evidence type="ECO:0000313" key="3">
    <source>
        <dbReference type="Proteomes" id="UP000276133"/>
    </source>
</evidence>
<reference evidence="2 3" key="1">
    <citation type="journal article" date="2018" name="Sci. Rep.">
        <title>Genomic signatures of local adaptation to the degree of environmental predictability in rotifers.</title>
        <authorList>
            <person name="Franch-Gras L."/>
            <person name="Hahn C."/>
            <person name="Garcia-Roger E.M."/>
            <person name="Carmona M.J."/>
            <person name="Serra M."/>
            <person name="Gomez A."/>
        </authorList>
    </citation>
    <scope>NUCLEOTIDE SEQUENCE [LARGE SCALE GENOMIC DNA]</scope>
    <source>
        <strain evidence="2">HYR1</strain>
    </source>
</reference>
<dbReference type="EMBL" id="REGN01007727">
    <property type="protein sequence ID" value="RNA05427.1"/>
    <property type="molecule type" value="Genomic_DNA"/>
</dbReference>
<dbReference type="AlphaFoldDB" id="A0A3M7Q1X9"/>
<accession>A0A3M7Q1X9</accession>
<name>A0A3M7Q1X9_BRAPC</name>
<comment type="caution">
    <text evidence="2">The sequence shown here is derived from an EMBL/GenBank/DDBJ whole genome shotgun (WGS) entry which is preliminary data.</text>
</comment>
<gene>
    <name evidence="2" type="ORF">BpHYR1_020475</name>
</gene>
<keyword evidence="1" id="KW-1133">Transmembrane helix</keyword>
<evidence type="ECO:0000256" key="1">
    <source>
        <dbReference type="SAM" id="Phobius"/>
    </source>
</evidence>
<evidence type="ECO:0000313" key="2">
    <source>
        <dbReference type="EMBL" id="RNA05427.1"/>
    </source>
</evidence>
<keyword evidence="3" id="KW-1185">Reference proteome</keyword>
<keyword evidence="1" id="KW-0472">Membrane</keyword>
<proteinExistence type="predicted"/>
<protein>
    <submittedName>
        <fullName evidence="2">Uncharacterized protein</fullName>
    </submittedName>
</protein>
<feature type="transmembrane region" description="Helical" evidence="1">
    <location>
        <begin position="69"/>
        <end position="91"/>
    </location>
</feature>
<sequence>MSAFPLSIIIRKFSNIHNLYQKTCLKINLSHTRVTNVNSVRGERHKNTLFLQYRLELTIKNKDSLKFKVPYIILMAKTSSITLYIYCYGTIKFNCIKKMTNILGFDLEWPNNPQLILCFLSSYFSWTSIIIIIFIIEARSGLDRIHNIICLVGVMVWGTRRITQVGNLENMNIKYLKEVEKWLFKLKMNISIEKYLKYPTPLDNCYLITSSIDSVQLNK</sequence>
<dbReference type="Proteomes" id="UP000276133">
    <property type="component" value="Unassembled WGS sequence"/>
</dbReference>
<organism evidence="2 3">
    <name type="scientific">Brachionus plicatilis</name>
    <name type="common">Marine rotifer</name>
    <name type="synonym">Brachionus muelleri</name>
    <dbReference type="NCBI Taxonomy" id="10195"/>
    <lineage>
        <taxon>Eukaryota</taxon>
        <taxon>Metazoa</taxon>
        <taxon>Spiralia</taxon>
        <taxon>Gnathifera</taxon>
        <taxon>Rotifera</taxon>
        <taxon>Eurotatoria</taxon>
        <taxon>Monogononta</taxon>
        <taxon>Pseudotrocha</taxon>
        <taxon>Ploima</taxon>
        <taxon>Brachionidae</taxon>
        <taxon>Brachionus</taxon>
    </lineage>
</organism>